<feature type="transmembrane region" description="Helical" evidence="1">
    <location>
        <begin position="67"/>
        <end position="84"/>
    </location>
</feature>
<reference evidence="2 3" key="2">
    <citation type="journal article" date="2012" name="Stand. Genomic Sci.">
        <title>Complete Genome Sequence of Clostridium clariflavum DSM 19732.</title>
        <authorList>
            <person name="Izquierdo J.A."/>
            <person name="Goodwin L."/>
            <person name="Davenport K.W."/>
            <person name="Teshima H."/>
            <person name="Bruce D."/>
            <person name="Detter C."/>
            <person name="Tapia R."/>
            <person name="Han S."/>
            <person name="Land M."/>
            <person name="Hauser L."/>
            <person name="Jeffries C.D."/>
            <person name="Han J."/>
            <person name="Pitluck S."/>
            <person name="Nolan M."/>
            <person name="Chen A."/>
            <person name="Huntemann M."/>
            <person name="Mavromatis K."/>
            <person name="Mikhailova N."/>
            <person name="Liolios K."/>
            <person name="Woyke T."/>
            <person name="Lynd L.R."/>
        </authorList>
    </citation>
    <scope>NUCLEOTIDE SEQUENCE [LARGE SCALE GENOMIC DNA]</scope>
    <source>
        <strain evidence="3">DSM 19732 / NBRC 101661 / EBR45</strain>
    </source>
</reference>
<keyword evidence="1" id="KW-0812">Transmembrane</keyword>
<evidence type="ECO:0000256" key="1">
    <source>
        <dbReference type="SAM" id="Phobius"/>
    </source>
</evidence>
<keyword evidence="1" id="KW-0472">Membrane</keyword>
<sequence length="167" mass="19057" precursor="true">MDRNSILSKILIGIFILSMPVTVYANSSWHWITMSPMKILPYVIIFTLIVEIAAVFTIGKVKNFKRVFYVISLANLFSYLAPYVERAYRFIPTSGFRISAAFNKGPYYIVLTGYLILTIIVELPIVFWMLRKHTESKKMLVISILGANIVTTVAVAIIERILCIGQW</sequence>
<proteinExistence type="predicted"/>
<evidence type="ECO:0000313" key="2">
    <source>
        <dbReference type="EMBL" id="AEV69764.1"/>
    </source>
</evidence>
<feature type="transmembrane region" description="Helical" evidence="1">
    <location>
        <begin position="105"/>
        <end position="127"/>
    </location>
</feature>
<evidence type="ECO:0000313" key="3">
    <source>
        <dbReference type="Proteomes" id="UP000005435"/>
    </source>
</evidence>
<dbReference type="STRING" id="720554.Clocl_3249"/>
<dbReference type="HOGENOM" id="CLU_131356_0_0_9"/>
<gene>
    <name evidence="2" type="ordered locus">Clocl_3249</name>
</gene>
<dbReference type="AlphaFoldDB" id="G8LWB7"/>
<reference evidence="3" key="1">
    <citation type="submission" date="2011-12" db="EMBL/GenBank/DDBJ databases">
        <title>Complete sequence of Clostridium clariflavum DSM 19732.</title>
        <authorList>
            <consortium name="US DOE Joint Genome Institute"/>
            <person name="Lucas S."/>
            <person name="Han J."/>
            <person name="Lapidus A."/>
            <person name="Cheng J.-F."/>
            <person name="Goodwin L."/>
            <person name="Pitluck S."/>
            <person name="Peters L."/>
            <person name="Teshima H."/>
            <person name="Detter J.C."/>
            <person name="Han C."/>
            <person name="Tapia R."/>
            <person name="Land M."/>
            <person name="Hauser L."/>
            <person name="Kyrpides N."/>
            <person name="Ivanova N."/>
            <person name="Pagani I."/>
            <person name="Kitzmiller T."/>
            <person name="Lynd L."/>
            <person name="Izquierdo J."/>
            <person name="Woyke T."/>
        </authorList>
    </citation>
    <scope>NUCLEOTIDE SEQUENCE [LARGE SCALE GENOMIC DNA]</scope>
    <source>
        <strain evidence="3">DSM 19732 / NBRC 101661 / EBR45</strain>
    </source>
</reference>
<feature type="transmembrane region" description="Helical" evidence="1">
    <location>
        <begin position="139"/>
        <end position="158"/>
    </location>
</feature>
<dbReference type="OrthoDB" id="2062708at2"/>
<accession>G8LWB7</accession>
<dbReference type="KEGG" id="ccl:Clocl_3249"/>
<feature type="transmembrane region" description="Helical" evidence="1">
    <location>
        <begin position="6"/>
        <end position="27"/>
    </location>
</feature>
<dbReference type="eggNOG" id="ENOG50333V6">
    <property type="taxonomic scope" value="Bacteria"/>
</dbReference>
<protein>
    <submittedName>
        <fullName evidence="2">Uncharacterized protein</fullName>
    </submittedName>
</protein>
<dbReference type="Proteomes" id="UP000005435">
    <property type="component" value="Chromosome"/>
</dbReference>
<organism evidence="2 3">
    <name type="scientific">Acetivibrio clariflavus (strain DSM 19732 / NBRC 101661 / EBR45)</name>
    <name type="common">Clostridium clariflavum</name>
    <dbReference type="NCBI Taxonomy" id="720554"/>
    <lineage>
        <taxon>Bacteria</taxon>
        <taxon>Bacillati</taxon>
        <taxon>Bacillota</taxon>
        <taxon>Clostridia</taxon>
        <taxon>Eubacteriales</taxon>
        <taxon>Oscillospiraceae</taxon>
        <taxon>Acetivibrio</taxon>
    </lineage>
</organism>
<keyword evidence="1" id="KW-1133">Transmembrane helix</keyword>
<keyword evidence="3" id="KW-1185">Reference proteome</keyword>
<feature type="transmembrane region" description="Helical" evidence="1">
    <location>
        <begin position="39"/>
        <end position="61"/>
    </location>
</feature>
<dbReference type="RefSeq" id="WP_014256297.1">
    <property type="nucleotide sequence ID" value="NC_016627.1"/>
</dbReference>
<name>G8LWB7_ACECE</name>
<dbReference type="EMBL" id="CP003065">
    <property type="protein sequence ID" value="AEV69764.1"/>
    <property type="molecule type" value="Genomic_DNA"/>
</dbReference>